<dbReference type="EMBL" id="JAACNO010001693">
    <property type="protein sequence ID" value="KAF4138289.1"/>
    <property type="molecule type" value="Genomic_DNA"/>
</dbReference>
<keyword evidence="1" id="KW-0732">Signal</keyword>
<dbReference type="Proteomes" id="UP000704712">
    <property type="component" value="Unassembled WGS sequence"/>
</dbReference>
<feature type="chain" id="PRO_5036417882" evidence="1">
    <location>
        <begin position="20"/>
        <end position="104"/>
    </location>
</feature>
<evidence type="ECO:0000313" key="4">
    <source>
        <dbReference type="Proteomes" id="UP000602510"/>
    </source>
</evidence>
<protein>
    <submittedName>
        <fullName evidence="2">Uncharacterized protein</fullName>
    </submittedName>
</protein>
<sequence>MKPLEFLSIMTSVVLAVDARKDGANGAEKFDLSDANQADPAATSPCPEKCRLDFQPLQDTDGVMHQNKCIQRLLGCQQSSQLSASDFYKIRHLFNSIEGTIVQR</sequence>
<evidence type="ECO:0000313" key="3">
    <source>
        <dbReference type="EMBL" id="KAF4138289.1"/>
    </source>
</evidence>
<dbReference type="InterPro" id="IPR036058">
    <property type="entry name" value="Kazal_dom_sf"/>
</dbReference>
<name>A0A833X2I4_PHYIN</name>
<reference evidence="2" key="1">
    <citation type="submission" date="2020-04" db="EMBL/GenBank/DDBJ databases">
        <title>Hybrid Assembly of Korean Phytophthora infestans isolates.</title>
        <authorList>
            <person name="Prokchorchik M."/>
            <person name="Lee Y."/>
            <person name="Seo J."/>
            <person name="Cho J.-H."/>
            <person name="Park Y.-E."/>
            <person name="Jang D.-C."/>
            <person name="Im J.-S."/>
            <person name="Choi J.-G."/>
            <person name="Park H.-J."/>
            <person name="Lee G.-B."/>
            <person name="Lee Y.-G."/>
            <person name="Hong S.-Y."/>
            <person name="Cho K."/>
            <person name="Sohn K.H."/>
        </authorList>
    </citation>
    <scope>NUCLEOTIDE SEQUENCE</scope>
    <source>
        <strain evidence="2">KR_1_A1</strain>
        <strain evidence="3">KR_2_A2</strain>
    </source>
</reference>
<keyword evidence="4" id="KW-1185">Reference proteome</keyword>
<feature type="signal peptide" evidence="1">
    <location>
        <begin position="1"/>
        <end position="19"/>
    </location>
</feature>
<dbReference type="SUPFAM" id="SSF100895">
    <property type="entry name" value="Kazal-type serine protease inhibitors"/>
    <property type="match status" value="1"/>
</dbReference>
<proteinExistence type="predicted"/>
<dbReference type="EMBL" id="WSZM01000015">
    <property type="protein sequence ID" value="KAF4046716.1"/>
    <property type="molecule type" value="Genomic_DNA"/>
</dbReference>
<evidence type="ECO:0000256" key="1">
    <source>
        <dbReference type="SAM" id="SignalP"/>
    </source>
</evidence>
<dbReference type="Gene3D" id="3.30.60.30">
    <property type="match status" value="1"/>
</dbReference>
<dbReference type="AlphaFoldDB" id="A0A833X2I4"/>
<gene>
    <name evidence="2" type="ORF">GN244_ATG01107</name>
    <name evidence="3" type="ORF">GN958_ATG12547</name>
</gene>
<dbReference type="Proteomes" id="UP000602510">
    <property type="component" value="Unassembled WGS sequence"/>
</dbReference>
<organism evidence="2 4">
    <name type="scientific">Phytophthora infestans</name>
    <name type="common">Potato late blight agent</name>
    <name type="synonym">Botrytis infestans</name>
    <dbReference type="NCBI Taxonomy" id="4787"/>
    <lineage>
        <taxon>Eukaryota</taxon>
        <taxon>Sar</taxon>
        <taxon>Stramenopiles</taxon>
        <taxon>Oomycota</taxon>
        <taxon>Peronosporomycetes</taxon>
        <taxon>Peronosporales</taxon>
        <taxon>Peronosporaceae</taxon>
        <taxon>Phytophthora</taxon>
    </lineage>
</organism>
<accession>A0A833X2I4</accession>
<evidence type="ECO:0000313" key="2">
    <source>
        <dbReference type="EMBL" id="KAF4046716.1"/>
    </source>
</evidence>
<comment type="caution">
    <text evidence="2">The sequence shown here is derived from an EMBL/GenBank/DDBJ whole genome shotgun (WGS) entry which is preliminary data.</text>
</comment>